<keyword evidence="3" id="KW-0804">Transcription</keyword>
<sequence>MGMTDPNATPPALSLRDFMPYSLAVTSNQVSRLVARAYQDRFGLTIWEWRVIALLGEAEPMTAQSLSDIAAMDKVSVSRAVKALVDRGLVDRAERKADRRSRDLRLTAAGHQIYREITPVALGAEADLLTGLDEAEIAVLAVVLDKLRHRAAELLSAPTPD</sequence>
<evidence type="ECO:0000313" key="5">
    <source>
        <dbReference type="EMBL" id="RKR00204.1"/>
    </source>
</evidence>
<dbReference type="InterPro" id="IPR036388">
    <property type="entry name" value="WH-like_DNA-bd_sf"/>
</dbReference>
<keyword evidence="2" id="KW-0238">DNA-binding</keyword>
<organism evidence="5 6">
    <name type="scientific">Maricaulis maris</name>
    <dbReference type="NCBI Taxonomy" id="74318"/>
    <lineage>
        <taxon>Bacteria</taxon>
        <taxon>Pseudomonadati</taxon>
        <taxon>Pseudomonadota</taxon>
        <taxon>Alphaproteobacteria</taxon>
        <taxon>Maricaulales</taxon>
        <taxon>Maricaulaceae</taxon>
        <taxon>Maricaulis</taxon>
    </lineage>
</organism>
<evidence type="ECO:0000256" key="3">
    <source>
        <dbReference type="ARBA" id="ARBA00023163"/>
    </source>
</evidence>
<dbReference type="SUPFAM" id="SSF46785">
    <property type="entry name" value="Winged helix' DNA-binding domain"/>
    <property type="match status" value="1"/>
</dbReference>
<dbReference type="AlphaFoldDB" id="A0A495DFI2"/>
<dbReference type="PROSITE" id="PS50995">
    <property type="entry name" value="HTH_MARR_2"/>
    <property type="match status" value="1"/>
</dbReference>
<gene>
    <name evidence="5" type="ORF">C7435_1405</name>
</gene>
<dbReference type="GO" id="GO:0003700">
    <property type="term" value="F:DNA-binding transcription factor activity"/>
    <property type="evidence" value="ECO:0007669"/>
    <property type="project" value="InterPro"/>
</dbReference>
<feature type="domain" description="HTH marR-type" evidence="4">
    <location>
        <begin position="16"/>
        <end position="149"/>
    </location>
</feature>
<accession>A0A495DFI2</accession>
<comment type="caution">
    <text evidence="5">The sequence shown here is derived from an EMBL/GenBank/DDBJ whole genome shotgun (WGS) entry which is preliminary data.</text>
</comment>
<dbReference type="PANTHER" id="PTHR35790:SF4">
    <property type="entry name" value="HTH-TYPE TRANSCRIPTIONAL REGULATOR PCHR"/>
    <property type="match status" value="1"/>
</dbReference>
<dbReference type="Pfam" id="PF12802">
    <property type="entry name" value="MarR_2"/>
    <property type="match status" value="1"/>
</dbReference>
<evidence type="ECO:0000256" key="2">
    <source>
        <dbReference type="ARBA" id="ARBA00023125"/>
    </source>
</evidence>
<dbReference type="PRINTS" id="PR00598">
    <property type="entry name" value="HTHMARR"/>
</dbReference>
<reference evidence="5 6" key="1">
    <citation type="submission" date="2018-10" db="EMBL/GenBank/DDBJ databases">
        <title>Genomic Encyclopedia of Type Strains, Phase IV (KMG-IV): sequencing the most valuable type-strain genomes for metagenomic binning, comparative biology and taxonomic classification.</title>
        <authorList>
            <person name="Goeker M."/>
        </authorList>
    </citation>
    <scope>NUCLEOTIDE SEQUENCE [LARGE SCALE GENOMIC DNA]</scope>
    <source>
        <strain evidence="5 6">DSM 4734</strain>
    </source>
</reference>
<protein>
    <submittedName>
        <fullName evidence="5">MarR family transcriptional regulator</fullName>
    </submittedName>
</protein>
<dbReference type="InterPro" id="IPR023187">
    <property type="entry name" value="Tscrpt_reg_MarR-type_CS"/>
</dbReference>
<dbReference type="Gene3D" id="1.10.10.10">
    <property type="entry name" value="Winged helix-like DNA-binding domain superfamily/Winged helix DNA-binding domain"/>
    <property type="match status" value="1"/>
</dbReference>
<keyword evidence="1" id="KW-0805">Transcription regulation</keyword>
<dbReference type="PROSITE" id="PS01117">
    <property type="entry name" value="HTH_MARR_1"/>
    <property type="match status" value="1"/>
</dbReference>
<name>A0A495DFI2_9PROT</name>
<evidence type="ECO:0000313" key="6">
    <source>
        <dbReference type="Proteomes" id="UP000273675"/>
    </source>
</evidence>
<dbReference type="InterPro" id="IPR000835">
    <property type="entry name" value="HTH_MarR-typ"/>
</dbReference>
<dbReference type="InterPro" id="IPR052067">
    <property type="entry name" value="Metal_resp_HTH_trans_reg"/>
</dbReference>
<dbReference type="Proteomes" id="UP000273675">
    <property type="component" value="Unassembled WGS sequence"/>
</dbReference>
<proteinExistence type="predicted"/>
<dbReference type="SMART" id="SM00347">
    <property type="entry name" value="HTH_MARR"/>
    <property type="match status" value="1"/>
</dbReference>
<evidence type="ECO:0000259" key="4">
    <source>
        <dbReference type="PROSITE" id="PS50995"/>
    </source>
</evidence>
<dbReference type="PANTHER" id="PTHR35790">
    <property type="entry name" value="HTH-TYPE TRANSCRIPTIONAL REGULATOR PCHR"/>
    <property type="match status" value="1"/>
</dbReference>
<evidence type="ECO:0000256" key="1">
    <source>
        <dbReference type="ARBA" id="ARBA00023015"/>
    </source>
</evidence>
<dbReference type="InterPro" id="IPR036390">
    <property type="entry name" value="WH_DNA-bd_sf"/>
</dbReference>
<dbReference type="GO" id="GO:0003677">
    <property type="term" value="F:DNA binding"/>
    <property type="evidence" value="ECO:0007669"/>
    <property type="project" value="UniProtKB-KW"/>
</dbReference>
<dbReference type="EMBL" id="RBIM01000003">
    <property type="protein sequence ID" value="RKR00204.1"/>
    <property type="molecule type" value="Genomic_DNA"/>
</dbReference>